<dbReference type="EMBL" id="UZAD01000207">
    <property type="protein sequence ID" value="VDN83133.1"/>
    <property type="molecule type" value="Genomic_DNA"/>
</dbReference>
<sequence length="157" mass="18036">MTVAEKFAGTWTFAESENFDAYLKQIGISQIFARSILFFRTSNDQLLFFVGVGLIMRGIAKNLKPTLTFSMNGNKWKIVSESRFKKHVWEFELGEEFDETTPDGRQVKSKFFLEGDVLVQLENAIKASDKSTRFERYIDEQGQLVIVSLIVVIIFCN</sequence>
<evidence type="ECO:0000256" key="1">
    <source>
        <dbReference type="ARBA" id="ARBA00008390"/>
    </source>
</evidence>
<dbReference type="Gene3D" id="2.40.128.20">
    <property type="match status" value="1"/>
</dbReference>
<gene>
    <name evidence="4" type="ORF">BPAG_LOCUS1947</name>
</gene>
<dbReference type="SUPFAM" id="SSF50814">
    <property type="entry name" value="Lipocalins"/>
    <property type="match status" value="1"/>
</dbReference>
<dbReference type="CDD" id="cd00742">
    <property type="entry name" value="FABP"/>
    <property type="match status" value="1"/>
</dbReference>
<evidence type="ECO:0000256" key="2">
    <source>
        <dbReference type="ARBA" id="ARBA00023121"/>
    </source>
</evidence>
<dbReference type="PANTHER" id="PTHR11955">
    <property type="entry name" value="FATTY ACID BINDING PROTEIN"/>
    <property type="match status" value="1"/>
</dbReference>
<keyword evidence="2" id="KW-0446">Lipid-binding</keyword>
<evidence type="ECO:0000313" key="5">
    <source>
        <dbReference type="Proteomes" id="UP000278627"/>
    </source>
</evidence>
<dbReference type="Pfam" id="PF00061">
    <property type="entry name" value="Lipocalin"/>
    <property type="match status" value="1"/>
</dbReference>
<dbReference type="InterPro" id="IPR000463">
    <property type="entry name" value="Fatty_acid-bd"/>
</dbReference>
<protein>
    <submittedName>
        <fullName evidence="6">FABP domain-containing protein</fullName>
    </submittedName>
</protein>
<reference evidence="4 5" key="2">
    <citation type="submission" date="2018-11" db="EMBL/GenBank/DDBJ databases">
        <authorList>
            <consortium name="Pathogen Informatics"/>
        </authorList>
    </citation>
    <scope>NUCLEOTIDE SEQUENCE [LARGE SCALE GENOMIC DNA]</scope>
</reference>
<dbReference type="Proteomes" id="UP000278627">
    <property type="component" value="Unassembled WGS sequence"/>
</dbReference>
<dbReference type="PROSITE" id="PS00214">
    <property type="entry name" value="FABP"/>
    <property type="match status" value="1"/>
</dbReference>
<proteinExistence type="inferred from homology"/>
<feature type="domain" description="Cytosolic fatty-acid binding proteins" evidence="3">
    <location>
        <begin position="9"/>
        <end position="26"/>
    </location>
</feature>
<dbReference type="STRING" id="6280.A0A0N4T1D3"/>
<organism evidence="6">
    <name type="scientific">Brugia pahangi</name>
    <name type="common">Filarial nematode worm</name>
    <dbReference type="NCBI Taxonomy" id="6280"/>
    <lineage>
        <taxon>Eukaryota</taxon>
        <taxon>Metazoa</taxon>
        <taxon>Ecdysozoa</taxon>
        <taxon>Nematoda</taxon>
        <taxon>Chromadorea</taxon>
        <taxon>Rhabditida</taxon>
        <taxon>Spirurina</taxon>
        <taxon>Spiruromorpha</taxon>
        <taxon>Filarioidea</taxon>
        <taxon>Onchocercidae</taxon>
        <taxon>Brugia</taxon>
    </lineage>
</organism>
<evidence type="ECO:0000259" key="3">
    <source>
        <dbReference type="PROSITE" id="PS00214"/>
    </source>
</evidence>
<accession>A0A0N4T1D3</accession>
<dbReference type="InterPro" id="IPR031259">
    <property type="entry name" value="ILBP"/>
</dbReference>
<comment type="similarity">
    <text evidence="1">Belongs to the calycin superfamily. Fatty-acid binding protein (FABP) family.</text>
</comment>
<dbReference type="GO" id="GO:0008289">
    <property type="term" value="F:lipid binding"/>
    <property type="evidence" value="ECO:0007669"/>
    <property type="project" value="UniProtKB-KW"/>
</dbReference>
<reference evidence="6" key="1">
    <citation type="submission" date="2017-02" db="UniProtKB">
        <authorList>
            <consortium name="WormBaseParasite"/>
        </authorList>
    </citation>
    <scope>IDENTIFICATION</scope>
</reference>
<dbReference type="InterPro" id="IPR012674">
    <property type="entry name" value="Calycin"/>
</dbReference>
<dbReference type="WBParaSite" id="BPAG_0000196601-mRNA-1">
    <property type="protein sequence ID" value="BPAG_0000196601-mRNA-1"/>
    <property type="gene ID" value="BPAG_0000196601"/>
</dbReference>
<dbReference type="AlphaFoldDB" id="A0A0N4T1D3"/>
<evidence type="ECO:0000313" key="4">
    <source>
        <dbReference type="EMBL" id="VDN83133.1"/>
    </source>
</evidence>
<name>A0A0N4T1D3_BRUPA</name>
<dbReference type="InterPro" id="IPR000566">
    <property type="entry name" value="Lipocln_cytosolic_FA-bd_dom"/>
</dbReference>
<evidence type="ECO:0000313" key="6">
    <source>
        <dbReference type="WBParaSite" id="BPAG_0000196601-mRNA-1"/>
    </source>
</evidence>
<keyword evidence="5" id="KW-1185">Reference proteome</keyword>